<gene>
    <name evidence="12" type="ORF">E4J94_02010</name>
</gene>
<keyword evidence="13" id="KW-1185">Reference proteome</keyword>
<dbReference type="NCBIfam" id="TIGR04056">
    <property type="entry name" value="OMP_RagA_SusC"/>
    <property type="match status" value="1"/>
</dbReference>
<dbReference type="GO" id="GO:0009279">
    <property type="term" value="C:cell outer membrane"/>
    <property type="evidence" value="ECO:0007669"/>
    <property type="project" value="UniProtKB-SubCell"/>
</dbReference>
<dbReference type="EMBL" id="SRPE01000002">
    <property type="protein sequence ID" value="TGN29882.1"/>
    <property type="molecule type" value="Genomic_DNA"/>
</dbReference>
<dbReference type="InterPro" id="IPR008969">
    <property type="entry name" value="CarboxyPept-like_regulatory"/>
</dbReference>
<keyword evidence="6 8" id="KW-0472">Membrane</keyword>
<dbReference type="InterPro" id="IPR039426">
    <property type="entry name" value="TonB-dep_rcpt-like"/>
</dbReference>
<comment type="subcellular location">
    <subcellularLocation>
        <location evidence="1 8">Cell outer membrane</location>
        <topology evidence="1 8">Multi-pass membrane protein</topology>
    </subcellularLocation>
</comment>
<dbReference type="InterPro" id="IPR037066">
    <property type="entry name" value="Plug_dom_sf"/>
</dbReference>
<keyword evidence="2 8" id="KW-0813">Transport</keyword>
<evidence type="ECO:0000259" key="11">
    <source>
        <dbReference type="Pfam" id="PF07715"/>
    </source>
</evidence>
<dbReference type="InterPro" id="IPR000531">
    <property type="entry name" value="Beta-barrel_TonB"/>
</dbReference>
<comment type="similarity">
    <text evidence="8 9">Belongs to the TonB-dependent receptor family.</text>
</comment>
<evidence type="ECO:0000259" key="10">
    <source>
        <dbReference type="Pfam" id="PF00593"/>
    </source>
</evidence>
<dbReference type="PROSITE" id="PS52016">
    <property type="entry name" value="TONB_DEPENDENT_REC_3"/>
    <property type="match status" value="1"/>
</dbReference>
<dbReference type="Gene3D" id="2.170.130.10">
    <property type="entry name" value="TonB-dependent receptor, plug domain"/>
    <property type="match status" value="1"/>
</dbReference>
<proteinExistence type="inferred from homology"/>
<dbReference type="SUPFAM" id="SSF56935">
    <property type="entry name" value="Porins"/>
    <property type="match status" value="1"/>
</dbReference>
<dbReference type="InterPro" id="IPR036942">
    <property type="entry name" value="Beta-barrel_TonB_sf"/>
</dbReference>
<evidence type="ECO:0000256" key="3">
    <source>
        <dbReference type="ARBA" id="ARBA00022452"/>
    </source>
</evidence>
<protein>
    <submittedName>
        <fullName evidence="12">SusC/RagA family TonB-linked outer membrane protein</fullName>
    </submittedName>
</protein>
<comment type="caution">
    <text evidence="12">The sequence shown here is derived from an EMBL/GenBank/DDBJ whole genome shotgun (WGS) entry which is preliminary data.</text>
</comment>
<keyword evidence="7 8" id="KW-0998">Cell outer membrane</keyword>
<keyword evidence="4 8" id="KW-0812">Transmembrane</keyword>
<dbReference type="InterPro" id="IPR012910">
    <property type="entry name" value="Plug_dom"/>
</dbReference>
<evidence type="ECO:0000256" key="1">
    <source>
        <dbReference type="ARBA" id="ARBA00004571"/>
    </source>
</evidence>
<dbReference type="NCBIfam" id="TIGR04057">
    <property type="entry name" value="SusC_RagA_signa"/>
    <property type="match status" value="1"/>
</dbReference>
<evidence type="ECO:0000256" key="7">
    <source>
        <dbReference type="ARBA" id="ARBA00023237"/>
    </source>
</evidence>
<organism evidence="12 13">
    <name type="scientific">Empedobacter tilapiae</name>
    <dbReference type="NCBI Taxonomy" id="2491114"/>
    <lineage>
        <taxon>Bacteria</taxon>
        <taxon>Pseudomonadati</taxon>
        <taxon>Bacteroidota</taxon>
        <taxon>Flavobacteriia</taxon>
        <taxon>Flavobacteriales</taxon>
        <taxon>Weeksellaceae</taxon>
        <taxon>Empedobacter</taxon>
    </lineage>
</organism>
<reference evidence="12 13" key="1">
    <citation type="submission" date="2019-03" db="EMBL/GenBank/DDBJ databases">
        <title>Empedobacter tilapiae sp. nov., isolated from an intestine of Nile tilapia Oreochromis niloticus.</title>
        <authorList>
            <person name="Kim Y.-O."/>
            <person name="Yoon J.-H."/>
        </authorList>
    </citation>
    <scope>NUCLEOTIDE SEQUENCE [LARGE SCALE GENOMIC DNA]</scope>
    <source>
        <strain evidence="12 13">MRS2</strain>
    </source>
</reference>
<dbReference type="OrthoDB" id="9768177at2"/>
<dbReference type="InterPro" id="IPR023996">
    <property type="entry name" value="TonB-dep_OMP_SusC/RagA"/>
</dbReference>
<keyword evidence="3 8" id="KW-1134">Transmembrane beta strand</keyword>
<dbReference type="AlphaFoldDB" id="A0A4Z1C445"/>
<evidence type="ECO:0000256" key="8">
    <source>
        <dbReference type="PROSITE-ProRule" id="PRU01360"/>
    </source>
</evidence>
<evidence type="ECO:0000256" key="9">
    <source>
        <dbReference type="RuleBase" id="RU003357"/>
    </source>
</evidence>
<dbReference type="Proteomes" id="UP000297998">
    <property type="component" value="Unassembled WGS sequence"/>
</dbReference>
<evidence type="ECO:0000313" key="12">
    <source>
        <dbReference type="EMBL" id="TGN29882.1"/>
    </source>
</evidence>
<sequence>MGLFCATPLLAQTGKTVTGTVKDHNHLLSGVVVTEEGTQNSVRTDANGYYALTLQHDDAKLIFEQLDFPIREEEVLNRSVINVSFTKEDDEIQLKDVVINAGYYAVKDKERTGSITRVTAKEIENQPVNSVLDALQGRVPGLEITPTSGTAGGGYTIRIRGQNSIAAGNNPLFIIDGVPFDTNSMGDTSTSAQIFYGSTINPLNYIDPQSIQSIEVLKDADATAIYGSRGANGVLLITTKKGKATKTSISIDASTTVINPTKFPKLLNTEQYLEIRKKAFANDGVTMYPTIAYDINGTWDQTRYTDWQKLLIGNTAFNHNIRTSINGGNEQTNFMIGANVMKESSVFYGNYAYNKFSFFSTLNHKTANNKLKLQWTTNYGQDKNYLPTQDLTRIARTLVPNAPRLFNEDGSLNWENNTWTNPLAALNASYRNNTRNLNTNLNTSYLLMDNIVLRSNVGYNRSDLDDIQLNPHTIRNPSFGATSQQSNMTKNSGQHEGWLIEPQLDANFNLTASSKLSVLIGGTLNSQTTTKLVIMASGFTDNQLMNVLSAAKNVTIYKDTEEQYKYAALYGRVNYNLHEKYFFNLTGRRDGSSRFGPNHRFANFGAIGAAWLFSKESFLREVSWLSFGKLRGSYGVTGNDQIGDYQYLNTYNISQNGYDGNILLTTARLYNPDFSWEKNKKLEFAIETAFLKNRINLTLNYYQNRSNNQLVGYSLPAITGFTSIQANLNAVVENKGWEMDLQVVPIKSAKFNWSTSFNLTIPKNRLVAFDGLENTSYANIYVIGKSLNSKKMYHLQEINPTTGLYEFTDYNGDGKITAIEDKQQVVSLDPSFYGGFSNSVSYENFNIELFFQFVKKKGFNEFYGTTMPGTMYNQPASVLNQFPNGVIQNYSSGSNSAATVAYSNFNNSDAMVTDTSFIRLKNVSLSYKLPLSKNQSNQYVIYAQGQNLWTWSKYKYGDPEQTTGFLPPLRRISIGFKANF</sequence>
<feature type="domain" description="TonB-dependent receptor-like beta-barrel" evidence="10">
    <location>
        <begin position="408"/>
        <end position="948"/>
    </location>
</feature>
<dbReference type="SUPFAM" id="SSF49464">
    <property type="entry name" value="Carboxypeptidase regulatory domain-like"/>
    <property type="match status" value="1"/>
</dbReference>
<dbReference type="Pfam" id="PF00593">
    <property type="entry name" value="TonB_dep_Rec_b-barrel"/>
    <property type="match status" value="1"/>
</dbReference>
<evidence type="ECO:0000256" key="2">
    <source>
        <dbReference type="ARBA" id="ARBA00022448"/>
    </source>
</evidence>
<evidence type="ECO:0000256" key="6">
    <source>
        <dbReference type="ARBA" id="ARBA00023136"/>
    </source>
</evidence>
<dbReference type="Pfam" id="PF13715">
    <property type="entry name" value="CarbopepD_reg_2"/>
    <property type="match status" value="1"/>
</dbReference>
<feature type="domain" description="TonB-dependent receptor plug" evidence="11">
    <location>
        <begin position="109"/>
        <end position="234"/>
    </location>
</feature>
<evidence type="ECO:0000256" key="4">
    <source>
        <dbReference type="ARBA" id="ARBA00022692"/>
    </source>
</evidence>
<accession>A0A4Z1C445</accession>
<dbReference type="Gene3D" id="2.40.170.20">
    <property type="entry name" value="TonB-dependent receptor, beta-barrel domain"/>
    <property type="match status" value="1"/>
</dbReference>
<dbReference type="Pfam" id="PF07715">
    <property type="entry name" value="Plug"/>
    <property type="match status" value="1"/>
</dbReference>
<dbReference type="InterPro" id="IPR023997">
    <property type="entry name" value="TonB-dep_OMP_SusC/RagA_CS"/>
</dbReference>
<name>A0A4Z1C445_9FLAO</name>
<evidence type="ECO:0000256" key="5">
    <source>
        <dbReference type="ARBA" id="ARBA00023077"/>
    </source>
</evidence>
<dbReference type="Gene3D" id="2.60.40.1120">
    <property type="entry name" value="Carboxypeptidase-like, regulatory domain"/>
    <property type="match status" value="1"/>
</dbReference>
<evidence type="ECO:0000313" key="13">
    <source>
        <dbReference type="Proteomes" id="UP000297998"/>
    </source>
</evidence>
<keyword evidence="5 9" id="KW-0798">TonB box</keyword>